<sequence length="138" mass="14720">MLVLDALKGALPVLLALQWLPGEPRAHVAVGLAAFLGHCFPVWLKLRGGKGVATALGVLLVLVPWAALAGAAVYAVVVKVARMSSLGSLSAGVAAVVTAAFTAAFREYALLSGLLFVFMLWTHRENISRLIRRTERRF</sequence>
<feature type="transmembrane region" description="Helical" evidence="10">
    <location>
        <begin position="89"/>
        <end position="122"/>
    </location>
</feature>
<evidence type="ECO:0000256" key="6">
    <source>
        <dbReference type="ARBA" id="ARBA00023098"/>
    </source>
</evidence>
<dbReference type="InterPro" id="IPR003811">
    <property type="entry name" value="G3P_acylTferase_PlsY"/>
</dbReference>
<keyword evidence="6" id="KW-0443">Lipid metabolism</keyword>
<gene>
    <name evidence="11" type="ORF">STIAU_2070</name>
</gene>
<evidence type="ECO:0000313" key="12">
    <source>
        <dbReference type="Proteomes" id="UP000032702"/>
    </source>
</evidence>
<keyword evidence="2" id="KW-0444">Lipid biosynthesis</keyword>
<dbReference type="EMBL" id="AAMD01000005">
    <property type="protein sequence ID" value="EAU69531.1"/>
    <property type="molecule type" value="Genomic_DNA"/>
</dbReference>
<evidence type="ECO:0000256" key="3">
    <source>
        <dbReference type="ARBA" id="ARBA00022679"/>
    </source>
</evidence>
<keyword evidence="8" id="KW-0594">Phospholipid biosynthesis</keyword>
<keyword evidence="3" id="KW-0808">Transferase</keyword>
<keyword evidence="7 10" id="KW-0472">Membrane</keyword>
<keyword evidence="5 10" id="KW-1133">Transmembrane helix</keyword>
<feature type="transmembrane region" description="Helical" evidence="10">
    <location>
        <begin position="56"/>
        <end position="77"/>
    </location>
</feature>
<protein>
    <submittedName>
        <fullName evidence="11">Transmembrane protein</fullName>
    </submittedName>
</protein>
<dbReference type="SMART" id="SM01207">
    <property type="entry name" value="G3P_acyltransf"/>
    <property type="match status" value="1"/>
</dbReference>
<dbReference type="Proteomes" id="UP000032702">
    <property type="component" value="Unassembled WGS sequence"/>
</dbReference>
<dbReference type="GO" id="GO:0008654">
    <property type="term" value="P:phospholipid biosynthetic process"/>
    <property type="evidence" value="ECO:0007669"/>
    <property type="project" value="UniProtKB-KW"/>
</dbReference>
<evidence type="ECO:0000256" key="2">
    <source>
        <dbReference type="ARBA" id="ARBA00022516"/>
    </source>
</evidence>
<evidence type="ECO:0000256" key="4">
    <source>
        <dbReference type="ARBA" id="ARBA00022692"/>
    </source>
</evidence>
<evidence type="ECO:0000256" key="7">
    <source>
        <dbReference type="ARBA" id="ARBA00023136"/>
    </source>
</evidence>
<evidence type="ECO:0000313" key="11">
    <source>
        <dbReference type="EMBL" id="EAU69531.1"/>
    </source>
</evidence>
<evidence type="ECO:0000256" key="8">
    <source>
        <dbReference type="ARBA" id="ARBA00023209"/>
    </source>
</evidence>
<evidence type="ECO:0000256" key="9">
    <source>
        <dbReference type="ARBA" id="ARBA00023264"/>
    </source>
</evidence>
<organism evidence="11 12">
    <name type="scientific">Stigmatella aurantiaca (strain DW4/3-1)</name>
    <dbReference type="NCBI Taxonomy" id="378806"/>
    <lineage>
        <taxon>Bacteria</taxon>
        <taxon>Pseudomonadati</taxon>
        <taxon>Myxococcota</taxon>
        <taxon>Myxococcia</taxon>
        <taxon>Myxococcales</taxon>
        <taxon>Cystobacterineae</taxon>
        <taxon>Archangiaceae</taxon>
        <taxon>Stigmatella</taxon>
    </lineage>
</organism>
<comment type="caution">
    <text evidence="11">The sequence shown here is derived from an EMBL/GenBank/DDBJ whole genome shotgun (WGS) entry which is preliminary data.</text>
</comment>
<dbReference type="Pfam" id="PF02660">
    <property type="entry name" value="G3P_acyltransf"/>
    <property type="match status" value="1"/>
</dbReference>
<evidence type="ECO:0000256" key="5">
    <source>
        <dbReference type="ARBA" id="ARBA00022989"/>
    </source>
</evidence>
<keyword evidence="1" id="KW-1003">Cell membrane</keyword>
<name>Q09CQ6_STIAD</name>
<reference evidence="11 12" key="1">
    <citation type="submission" date="2006-04" db="EMBL/GenBank/DDBJ databases">
        <authorList>
            <person name="Nierman W.C."/>
        </authorList>
    </citation>
    <scope>NUCLEOTIDE SEQUENCE [LARGE SCALE GENOMIC DNA]</scope>
    <source>
        <strain evidence="11 12">DW4/3-1</strain>
    </source>
</reference>
<keyword evidence="4 10" id="KW-0812">Transmembrane</keyword>
<dbReference type="AlphaFoldDB" id="Q09CQ6"/>
<dbReference type="PANTHER" id="PTHR30309:SF0">
    <property type="entry name" value="GLYCEROL-3-PHOSPHATE ACYLTRANSFERASE-RELATED"/>
    <property type="match status" value="1"/>
</dbReference>
<evidence type="ECO:0000256" key="10">
    <source>
        <dbReference type="SAM" id="Phobius"/>
    </source>
</evidence>
<evidence type="ECO:0000256" key="1">
    <source>
        <dbReference type="ARBA" id="ARBA00022475"/>
    </source>
</evidence>
<proteinExistence type="predicted"/>
<feature type="transmembrane region" description="Helical" evidence="10">
    <location>
        <begin position="26"/>
        <end position="44"/>
    </location>
</feature>
<dbReference type="GO" id="GO:0043772">
    <property type="term" value="F:acyl-phosphate glycerol-3-phosphate acyltransferase activity"/>
    <property type="evidence" value="ECO:0007669"/>
    <property type="project" value="InterPro"/>
</dbReference>
<keyword evidence="9" id="KW-1208">Phospholipid metabolism</keyword>
<dbReference type="PANTHER" id="PTHR30309">
    <property type="entry name" value="INNER MEMBRANE PROTEIN YGIH"/>
    <property type="match status" value="1"/>
</dbReference>
<accession>Q09CQ6</accession>
<dbReference type="GO" id="GO:0005886">
    <property type="term" value="C:plasma membrane"/>
    <property type="evidence" value="ECO:0007669"/>
    <property type="project" value="InterPro"/>
</dbReference>